<organism evidence="1 2">
    <name type="scientific">Ilyodon furcidens</name>
    <name type="common">goldbreast splitfin</name>
    <dbReference type="NCBI Taxonomy" id="33524"/>
    <lineage>
        <taxon>Eukaryota</taxon>
        <taxon>Metazoa</taxon>
        <taxon>Chordata</taxon>
        <taxon>Craniata</taxon>
        <taxon>Vertebrata</taxon>
        <taxon>Euteleostomi</taxon>
        <taxon>Actinopterygii</taxon>
        <taxon>Neopterygii</taxon>
        <taxon>Teleostei</taxon>
        <taxon>Neoteleostei</taxon>
        <taxon>Acanthomorphata</taxon>
        <taxon>Ovalentaria</taxon>
        <taxon>Atherinomorphae</taxon>
        <taxon>Cyprinodontiformes</taxon>
        <taxon>Goodeidae</taxon>
        <taxon>Ilyodon</taxon>
    </lineage>
</organism>
<dbReference type="EMBL" id="JAHRIQ010111072">
    <property type="protein sequence ID" value="MEQ2257516.1"/>
    <property type="molecule type" value="Genomic_DNA"/>
</dbReference>
<keyword evidence="2" id="KW-1185">Reference proteome</keyword>
<comment type="caution">
    <text evidence="1">The sequence shown here is derived from an EMBL/GenBank/DDBJ whole genome shotgun (WGS) entry which is preliminary data.</text>
</comment>
<sequence length="100" mass="11428">MSTSSSSIHGLDVKNLYSTPHQHLFFSSYSSLQRSYLYSVCGTNRTPCHVMSGSLHICFQNPLFSRAQISRFSTIFILEIYRVQNTNLETSSIVVRFQNL</sequence>
<protein>
    <submittedName>
        <fullName evidence="1">Uncharacterized protein</fullName>
    </submittedName>
</protein>
<gene>
    <name evidence="1" type="ORF">ILYODFUR_035533</name>
</gene>
<reference evidence="1 2" key="1">
    <citation type="submission" date="2021-06" db="EMBL/GenBank/DDBJ databases">
        <authorList>
            <person name="Palmer J.M."/>
        </authorList>
    </citation>
    <scope>NUCLEOTIDE SEQUENCE [LARGE SCALE GENOMIC DNA]</scope>
    <source>
        <strain evidence="2">if_2019</strain>
        <tissue evidence="1">Muscle</tissue>
    </source>
</reference>
<proteinExistence type="predicted"/>
<name>A0ABV0VJZ2_9TELE</name>
<accession>A0ABV0VJZ2</accession>
<evidence type="ECO:0000313" key="1">
    <source>
        <dbReference type="EMBL" id="MEQ2257516.1"/>
    </source>
</evidence>
<evidence type="ECO:0000313" key="2">
    <source>
        <dbReference type="Proteomes" id="UP001482620"/>
    </source>
</evidence>
<dbReference type="Proteomes" id="UP001482620">
    <property type="component" value="Unassembled WGS sequence"/>
</dbReference>